<keyword evidence="6 8" id="KW-0408">Iron</keyword>
<dbReference type="PRINTS" id="PR00463">
    <property type="entry name" value="EP450I"/>
</dbReference>
<evidence type="ECO:0000256" key="2">
    <source>
        <dbReference type="ARBA" id="ARBA00010617"/>
    </source>
</evidence>
<comment type="cofactor">
    <cofactor evidence="1 8">
        <name>heme</name>
        <dbReference type="ChEBI" id="CHEBI:30413"/>
    </cofactor>
</comment>
<dbReference type="GO" id="GO:0020037">
    <property type="term" value="F:heme binding"/>
    <property type="evidence" value="ECO:0007669"/>
    <property type="project" value="InterPro"/>
</dbReference>
<accession>A0A1I8PN19</accession>
<dbReference type="PROSITE" id="PS00086">
    <property type="entry name" value="CYTOCHROME_P450"/>
    <property type="match status" value="1"/>
</dbReference>
<dbReference type="GO" id="GO:0004497">
    <property type="term" value="F:monooxygenase activity"/>
    <property type="evidence" value="ECO:0007669"/>
    <property type="project" value="UniProtKB-KW"/>
</dbReference>
<keyword evidence="7 9" id="KW-0503">Monooxygenase</keyword>
<dbReference type="PANTHER" id="PTHR24279:SF120">
    <property type="entry name" value="CYTOCHROME P450"/>
    <property type="match status" value="1"/>
</dbReference>
<dbReference type="InterPro" id="IPR036396">
    <property type="entry name" value="Cyt_P450_sf"/>
</dbReference>
<dbReference type="InterPro" id="IPR050479">
    <property type="entry name" value="CYP11_CYP27_families"/>
</dbReference>
<dbReference type="InterPro" id="IPR017972">
    <property type="entry name" value="Cyt_P450_CS"/>
</dbReference>
<evidence type="ECO:0000256" key="9">
    <source>
        <dbReference type="RuleBase" id="RU000461"/>
    </source>
</evidence>
<evidence type="ECO:0000313" key="10">
    <source>
        <dbReference type="EnsemblMetazoa" id="SCAU009551-PA"/>
    </source>
</evidence>
<dbReference type="GO" id="GO:0016705">
    <property type="term" value="F:oxidoreductase activity, acting on paired donors, with incorporation or reduction of molecular oxygen"/>
    <property type="evidence" value="ECO:0007669"/>
    <property type="project" value="InterPro"/>
</dbReference>
<dbReference type="GO" id="GO:0005506">
    <property type="term" value="F:iron ion binding"/>
    <property type="evidence" value="ECO:0007669"/>
    <property type="project" value="InterPro"/>
</dbReference>
<comment type="similarity">
    <text evidence="2 9">Belongs to the cytochrome P450 family.</text>
</comment>
<dbReference type="AlphaFoldDB" id="A0A1I8PN19"/>
<keyword evidence="11" id="KW-1185">Reference proteome</keyword>
<dbReference type="Pfam" id="PF00067">
    <property type="entry name" value="p450"/>
    <property type="match status" value="1"/>
</dbReference>
<dbReference type="Proteomes" id="UP000095300">
    <property type="component" value="Unassembled WGS sequence"/>
</dbReference>
<evidence type="ECO:0008006" key="12">
    <source>
        <dbReference type="Google" id="ProtNLM"/>
    </source>
</evidence>
<keyword evidence="3 8" id="KW-0349">Heme</keyword>
<dbReference type="Gene3D" id="1.10.630.10">
    <property type="entry name" value="Cytochrome P450"/>
    <property type="match status" value="1"/>
</dbReference>
<dbReference type="InterPro" id="IPR001128">
    <property type="entry name" value="Cyt_P450"/>
</dbReference>
<dbReference type="EnsemblMetazoa" id="SCAU009551-RA">
    <property type="protein sequence ID" value="SCAU009551-PA"/>
    <property type="gene ID" value="SCAU009551"/>
</dbReference>
<dbReference type="PRINTS" id="PR00385">
    <property type="entry name" value="P450"/>
</dbReference>
<dbReference type="FunFam" id="1.10.630.10:FF:000006">
    <property type="entry name" value="Cytochrome P450 302a1, mitochondrial"/>
    <property type="match status" value="1"/>
</dbReference>
<name>A0A1I8PN19_STOCA</name>
<feature type="binding site" description="axial binding residue" evidence="8">
    <location>
        <position position="493"/>
    </location>
    <ligand>
        <name>heme</name>
        <dbReference type="ChEBI" id="CHEBI:30413"/>
    </ligand>
    <ligandPart>
        <name>Fe</name>
        <dbReference type="ChEBI" id="CHEBI:18248"/>
    </ligandPart>
</feature>
<sequence length="547" mass="62678">MKYYNCLTKSILYRNNSKQLRFQSTLNHDSIPSNTISSDNANHAKAFEEKWNNAKPYEEIPTIKLLKFLRGFLPGGKYSKLDGVQMVMDVKDECGNISKIPGLFGRDDAVMSHNPDDFEILFRNEGIWPVRPGSDGLAYHRSVHRADFFKGVEGILATKGEKWGSFRSMVNPVLLQPKNVRLYLNKLSQVNKEFVTRIKDIRDPHTLEVPKTFETEINRWALESISIVALNKKFGLLTKNHEDPEVAQLFAWLTDFFTYSVDVEFKPPIWKFVKTRSFKRLMAALDGITDLTSKYVNEAIEGLEEERRNGVPEKPESEQSVLEKLAKKDKKVAAVMAMDMLMAGVDTTTSSITAWLLCLALNPEKQSILREEVLKVLPHKDSEFDEAAFKNMPYLRASLKEALRVYPLFIGTARLIANDVVLSGYRIPKGTQVSIVYESLFSDDAHYRRAKEYLPERWLRSTEAVTEAGECPQDLRSSNPFIYFPFGFGARSCVGRRIAELEMEVAVARLIRNFYIEFNHPTDKPFKSLFLRVPNIPLTFKFIDVQK</sequence>
<dbReference type="OrthoDB" id="3945418at2759"/>
<dbReference type="CDD" id="cd11054">
    <property type="entry name" value="CYP24A1-like"/>
    <property type="match status" value="1"/>
</dbReference>
<dbReference type="SUPFAM" id="SSF48264">
    <property type="entry name" value="Cytochrome P450"/>
    <property type="match status" value="1"/>
</dbReference>
<dbReference type="VEuPathDB" id="VectorBase:SCAU009551"/>
<evidence type="ECO:0000313" key="11">
    <source>
        <dbReference type="Proteomes" id="UP000095300"/>
    </source>
</evidence>
<keyword evidence="4 8" id="KW-0479">Metal-binding</keyword>
<evidence type="ECO:0000256" key="4">
    <source>
        <dbReference type="ARBA" id="ARBA00022723"/>
    </source>
</evidence>
<evidence type="ECO:0000256" key="6">
    <source>
        <dbReference type="ARBA" id="ARBA00023004"/>
    </source>
</evidence>
<evidence type="ECO:0000256" key="3">
    <source>
        <dbReference type="ARBA" id="ARBA00022617"/>
    </source>
</evidence>
<reference evidence="10" key="1">
    <citation type="submission" date="2020-05" db="UniProtKB">
        <authorList>
            <consortium name="EnsemblMetazoa"/>
        </authorList>
    </citation>
    <scope>IDENTIFICATION</scope>
    <source>
        <strain evidence="10">USDA</strain>
    </source>
</reference>
<organism evidence="10 11">
    <name type="scientific">Stomoxys calcitrans</name>
    <name type="common">Stable fly</name>
    <name type="synonym">Conops calcitrans</name>
    <dbReference type="NCBI Taxonomy" id="35570"/>
    <lineage>
        <taxon>Eukaryota</taxon>
        <taxon>Metazoa</taxon>
        <taxon>Ecdysozoa</taxon>
        <taxon>Arthropoda</taxon>
        <taxon>Hexapoda</taxon>
        <taxon>Insecta</taxon>
        <taxon>Pterygota</taxon>
        <taxon>Neoptera</taxon>
        <taxon>Endopterygota</taxon>
        <taxon>Diptera</taxon>
        <taxon>Brachycera</taxon>
        <taxon>Muscomorpha</taxon>
        <taxon>Muscoidea</taxon>
        <taxon>Muscidae</taxon>
        <taxon>Stomoxys</taxon>
    </lineage>
</organism>
<keyword evidence="5 9" id="KW-0560">Oxidoreductase</keyword>
<evidence type="ECO:0000256" key="7">
    <source>
        <dbReference type="ARBA" id="ARBA00023033"/>
    </source>
</evidence>
<dbReference type="PANTHER" id="PTHR24279">
    <property type="entry name" value="CYTOCHROME P450"/>
    <property type="match status" value="1"/>
</dbReference>
<dbReference type="STRING" id="35570.A0A1I8PN19"/>
<dbReference type="KEGG" id="scac:106087120"/>
<proteinExistence type="inferred from homology"/>
<dbReference type="InterPro" id="IPR002401">
    <property type="entry name" value="Cyt_P450_E_grp-I"/>
</dbReference>
<evidence type="ECO:0000256" key="8">
    <source>
        <dbReference type="PIRSR" id="PIRSR602401-1"/>
    </source>
</evidence>
<gene>
    <name evidence="10" type="primary">106087120</name>
</gene>
<protein>
    <recommendedName>
        <fullName evidence="12">Cytochrome P450</fullName>
    </recommendedName>
</protein>
<evidence type="ECO:0000256" key="1">
    <source>
        <dbReference type="ARBA" id="ARBA00001971"/>
    </source>
</evidence>
<evidence type="ECO:0000256" key="5">
    <source>
        <dbReference type="ARBA" id="ARBA00023002"/>
    </source>
</evidence>